<dbReference type="InterPro" id="IPR018060">
    <property type="entry name" value="HTH_AraC"/>
</dbReference>
<dbReference type="PANTHER" id="PTHR46796">
    <property type="entry name" value="HTH-TYPE TRANSCRIPTIONAL ACTIVATOR RHAS-RELATED"/>
    <property type="match status" value="1"/>
</dbReference>
<evidence type="ECO:0000256" key="2">
    <source>
        <dbReference type="ARBA" id="ARBA00023125"/>
    </source>
</evidence>
<protein>
    <submittedName>
        <fullName evidence="6">Helix-turn-helix transcriptional regulator</fullName>
    </submittedName>
</protein>
<dbReference type="InterPro" id="IPR009057">
    <property type="entry name" value="Homeodomain-like_sf"/>
</dbReference>
<dbReference type="GO" id="GO:0003700">
    <property type="term" value="F:DNA-binding transcription factor activity"/>
    <property type="evidence" value="ECO:0007669"/>
    <property type="project" value="InterPro"/>
</dbReference>
<dbReference type="Pfam" id="PF12833">
    <property type="entry name" value="HTH_18"/>
    <property type="match status" value="1"/>
</dbReference>
<dbReference type="AlphaFoldDB" id="A0A931ILG5"/>
<evidence type="ECO:0000256" key="4">
    <source>
        <dbReference type="SAM" id="MobiDB-lite"/>
    </source>
</evidence>
<proteinExistence type="predicted"/>
<keyword evidence="2" id="KW-0238">DNA-binding</keyword>
<evidence type="ECO:0000259" key="5">
    <source>
        <dbReference type="PROSITE" id="PS01124"/>
    </source>
</evidence>
<evidence type="ECO:0000313" key="6">
    <source>
        <dbReference type="EMBL" id="MBH0781698.1"/>
    </source>
</evidence>
<dbReference type="SUPFAM" id="SSF46689">
    <property type="entry name" value="Homeodomain-like"/>
    <property type="match status" value="1"/>
</dbReference>
<dbReference type="EMBL" id="JADMLG010000028">
    <property type="protein sequence ID" value="MBH0781698.1"/>
    <property type="molecule type" value="Genomic_DNA"/>
</dbReference>
<evidence type="ECO:0000256" key="1">
    <source>
        <dbReference type="ARBA" id="ARBA00023015"/>
    </source>
</evidence>
<evidence type="ECO:0000256" key="3">
    <source>
        <dbReference type="ARBA" id="ARBA00023163"/>
    </source>
</evidence>
<accession>A0A931ILG5</accession>
<sequence>MDRGPSLPRTRRPDPIPHHHHHRTGPTGGNHHHSTDRLTRNRISGDHPNYTTRLDLTVLAAIGAIETRPGMRIGDLSVTLGLSPKRLTALFDDEVGLSPKAYARIRRLHFALRELRTGRLPAAVVAAEAGYFDQAHLHRDLRAFTALTPAQYRLRRIRLPHHVPIDE</sequence>
<dbReference type="PROSITE" id="PS01124">
    <property type="entry name" value="HTH_ARAC_FAMILY_2"/>
    <property type="match status" value="1"/>
</dbReference>
<dbReference type="InterPro" id="IPR050204">
    <property type="entry name" value="AraC_XylS_family_regulators"/>
</dbReference>
<reference evidence="6" key="1">
    <citation type="submission" date="2020-11" db="EMBL/GenBank/DDBJ databases">
        <title>Nocardia NEAU-351.nov., a novel actinomycete isolated from the cow dung.</title>
        <authorList>
            <person name="Zhang X."/>
        </authorList>
    </citation>
    <scope>NUCLEOTIDE SEQUENCE</scope>
    <source>
        <strain evidence="6">NEAU-351</strain>
    </source>
</reference>
<dbReference type="GO" id="GO:0043565">
    <property type="term" value="F:sequence-specific DNA binding"/>
    <property type="evidence" value="ECO:0007669"/>
    <property type="project" value="InterPro"/>
</dbReference>
<feature type="region of interest" description="Disordered" evidence="4">
    <location>
        <begin position="1"/>
        <end position="47"/>
    </location>
</feature>
<keyword evidence="7" id="KW-1185">Reference proteome</keyword>
<dbReference type="Proteomes" id="UP000655751">
    <property type="component" value="Unassembled WGS sequence"/>
</dbReference>
<organism evidence="6 7">
    <name type="scientific">Nocardia bovistercoris</name>
    <dbReference type="NCBI Taxonomy" id="2785916"/>
    <lineage>
        <taxon>Bacteria</taxon>
        <taxon>Bacillati</taxon>
        <taxon>Actinomycetota</taxon>
        <taxon>Actinomycetes</taxon>
        <taxon>Mycobacteriales</taxon>
        <taxon>Nocardiaceae</taxon>
        <taxon>Nocardia</taxon>
    </lineage>
</organism>
<name>A0A931ILG5_9NOCA</name>
<dbReference type="SMART" id="SM00342">
    <property type="entry name" value="HTH_ARAC"/>
    <property type="match status" value="1"/>
</dbReference>
<comment type="caution">
    <text evidence="6">The sequence shown here is derived from an EMBL/GenBank/DDBJ whole genome shotgun (WGS) entry which is preliminary data.</text>
</comment>
<keyword evidence="3" id="KW-0804">Transcription</keyword>
<evidence type="ECO:0000313" key="7">
    <source>
        <dbReference type="Proteomes" id="UP000655751"/>
    </source>
</evidence>
<keyword evidence="1" id="KW-0805">Transcription regulation</keyword>
<feature type="compositionally biased region" description="Basic and acidic residues" evidence="4">
    <location>
        <begin position="33"/>
        <end position="45"/>
    </location>
</feature>
<dbReference type="PANTHER" id="PTHR46796:SF15">
    <property type="entry name" value="BLL1074 PROTEIN"/>
    <property type="match status" value="1"/>
</dbReference>
<dbReference type="Gene3D" id="1.10.10.60">
    <property type="entry name" value="Homeodomain-like"/>
    <property type="match status" value="1"/>
</dbReference>
<feature type="compositionally biased region" description="Basic residues" evidence="4">
    <location>
        <begin position="18"/>
        <end position="32"/>
    </location>
</feature>
<feature type="domain" description="HTH araC/xylS-type" evidence="5">
    <location>
        <begin position="56"/>
        <end position="155"/>
    </location>
</feature>
<gene>
    <name evidence="6" type="ORF">IT779_36035</name>
</gene>